<dbReference type="GO" id="GO:0009263">
    <property type="term" value="P:deoxyribonucleotide biosynthetic process"/>
    <property type="evidence" value="ECO:0007669"/>
    <property type="project" value="InterPro"/>
</dbReference>
<proteinExistence type="inferred from homology"/>
<dbReference type="AlphaFoldDB" id="A0AAV5QK94"/>
<dbReference type="Gene3D" id="1.10.620.20">
    <property type="entry name" value="Ribonucleotide Reductase, subunit A"/>
    <property type="match status" value="1"/>
</dbReference>
<accession>A0AAV5QK94</accession>
<dbReference type="InterPro" id="IPR012348">
    <property type="entry name" value="RNR-like"/>
</dbReference>
<dbReference type="CDD" id="cd01049">
    <property type="entry name" value="RNRR2"/>
    <property type="match status" value="1"/>
</dbReference>
<dbReference type="Pfam" id="PF00268">
    <property type="entry name" value="Ribonuc_red_sm"/>
    <property type="match status" value="1"/>
</dbReference>
<dbReference type="InterPro" id="IPR000358">
    <property type="entry name" value="RNR_small_fam"/>
</dbReference>
<dbReference type="InterPro" id="IPR009078">
    <property type="entry name" value="Ferritin-like_SF"/>
</dbReference>
<feature type="region of interest" description="Disordered" evidence="2">
    <location>
        <begin position="354"/>
        <end position="378"/>
    </location>
</feature>
<dbReference type="GeneID" id="90073103"/>
<dbReference type="InterPro" id="IPR033909">
    <property type="entry name" value="RNR_small"/>
</dbReference>
<dbReference type="PROSITE" id="PS00368">
    <property type="entry name" value="RIBORED_SMALL"/>
    <property type="match status" value="1"/>
</dbReference>
<dbReference type="RefSeq" id="XP_064852124.1">
    <property type="nucleotide sequence ID" value="XM_064996052.1"/>
</dbReference>
<keyword evidence="4" id="KW-1185">Reference proteome</keyword>
<dbReference type="GO" id="GO:0016491">
    <property type="term" value="F:oxidoreductase activity"/>
    <property type="evidence" value="ECO:0007669"/>
    <property type="project" value="InterPro"/>
</dbReference>
<organism evidence="3 4">
    <name type="scientific">Saccharomycopsis crataegensis</name>
    <dbReference type="NCBI Taxonomy" id="43959"/>
    <lineage>
        <taxon>Eukaryota</taxon>
        <taxon>Fungi</taxon>
        <taxon>Dikarya</taxon>
        <taxon>Ascomycota</taxon>
        <taxon>Saccharomycotina</taxon>
        <taxon>Saccharomycetes</taxon>
        <taxon>Saccharomycopsidaceae</taxon>
        <taxon>Saccharomycopsis</taxon>
    </lineage>
</organism>
<name>A0AAV5QK94_9ASCO</name>
<comment type="caution">
    <text evidence="3">The sequence shown here is derived from an EMBL/GenBank/DDBJ whole genome shotgun (WGS) entry which is preliminary data.</text>
</comment>
<protein>
    <submittedName>
        <fullName evidence="3">Uncharacterized protein</fullName>
    </submittedName>
</protein>
<dbReference type="SUPFAM" id="SSF47240">
    <property type="entry name" value="Ferritin-like"/>
    <property type="match status" value="1"/>
</dbReference>
<evidence type="ECO:0000256" key="1">
    <source>
        <dbReference type="ARBA" id="ARBA00009303"/>
    </source>
</evidence>
<dbReference type="PANTHER" id="PTHR23409">
    <property type="entry name" value="RIBONUCLEOSIDE-DIPHOSPHATE REDUCTASE SMALL CHAIN"/>
    <property type="match status" value="1"/>
</dbReference>
<dbReference type="Proteomes" id="UP001360560">
    <property type="component" value="Unassembled WGS sequence"/>
</dbReference>
<sequence>MTNEVEFEQLQPKFQQLGLKNSGDEHQQFLQSYATQRQELHKKQREEPLLKENKKRFVMYPIKYHDIWNMYKKAEASFWTAEEIDLGKDLHDWNYQLNEDEKFFISRVLAFFAASDGIVNENLVSNFSTEVQIPEARCFYGFQIMMENIHSETYSLLIDTYIQDQEKADFLFNAIETIPCIKEKADWALRWISDKDALFAERLIAFAAVEGIFFSGSFASIFWLKKRGLMPGLTFSNELICRDEGLHTDFACLLYSHLDNKLAPEIVDRIIMEAVAIEKRYFDDALQVSLLGMNSNLMNQYVEFVADRLLVALGRPKIFKVSNPFDFMENISLAGKTNFFEKRVSDYQKVKVMEKSSDNNKTHPTNTGEFPLEFDDDF</sequence>
<gene>
    <name evidence="3" type="ORF">DASC09_024490</name>
</gene>
<dbReference type="InterPro" id="IPR030475">
    <property type="entry name" value="RNR_small_AS"/>
</dbReference>
<dbReference type="EMBL" id="BTFZ01000004">
    <property type="protein sequence ID" value="GMM35124.1"/>
    <property type="molecule type" value="Genomic_DNA"/>
</dbReference>
<comment type="similarity">
    <text evidence="1">Belongs to the ribonucleoside diphosphate reductase small chain family.</text>
</comment>
<evidence type="ECO:0000313" key="4">
    <source>
        <dbReference type="Proteomes" id="UP001360560"/>
    </source>
</evidence>
<reference evidence="3 4" key="1">
    <citation type="journal article" date="2023" name="Elife">
        <title>Identification of key yeast species and microbe-microbe interactions impacting larval growth of Drosophila in the wild.</title>
        <authorList>
            <person name="Mure A."/>
            <person name="Sugiura Y."/>
            <person name="Maeda R."/>
            <person name="Honda K."/>
            <person name="Sakurai N."/>
            <person name="Takahashi Y."/>
            <person name="Watada M."/>
            <person name="Katoh T."/>
            <person name="Gotoh A."/>
            <person name="Gotoh Y."/>
            <person name="Taniguchi I."/>
            <person name="Nakamura K."/>
            <person name="Hayashi T."/>
            <person name="Katayama T."/>
            <person name="Uemura T."/>
            <person name="Hattori Y."/>
        </authorList>
    </citation>
    <scope>NUCLEOTIDE SEQUENCE [LARGE SCALE GENOMIC DNA]</scope>
    <source>
        <strain evidence="3 4">SC-9</strain>
    </source>
</reference>
<evidence type="ECO:0000256" key="2">
    <source>
        <dbReference type="SAM" id="MobiDB-lite"/>
    </source>
</evidence>
<dbReference type="PANTHER" id="PTHR23409:SF18">
    <property type="entry name" value="RIBONUCLEOSIDE-DIPHOSPHATE REDUCTASE SUBUNIT M2"/>
    <property type="match status" value="1"/>
</dbReference>
<evidence type="ECO:0000313" key="3">
    <source>
        <dbReference type="EMBL" id="GMM35124.1"/>
    </source>
</evidence>